<dbReference type="PANTHER" id="PTHR35802:SF1">
    <property type="entry name" value="PROTEASE SYNTHASE AND SPORULATION PROTEIN PAI 2"/>
    <property type="match status" value="1"/>
</dbReference>
<gene>
    <name evidence="1" type="ORF">O4213_14040</name>
</gene>
<dbReference type="InterPro" id="IPR007396">
    <property type="entry name" value="TR_PAI2-type"/>
</dbReference>
<dbReference type="Proteomes" id="UP001067235">
    <property type="component" value="Unassembled WGS sequence"/>
</dbReference>
<proteinExistence type="predicted"/>
<evidence type="ECO:0000313" key="1">
    <source>
        <dbReference type="EMBL" id="MCZ4551108.1"/>
    </source>
</evidence>
<organism evidence="1 2">
    <name type="scientific">Gordonia rubripertincta</name>
    <name type="common">Rhodococcus corallinus</name>
    <dbReference type="NCBI Taxonomy" id="36822"/>
    <lineage>
        <taxon>Bacteria</taxon>
        <taxon>Bacillati</taxon>
        <taxon>Actinomycetota</taxon>
        <taxon>Actinomycetes</taxon>
        <taxon>Mycobacteriales</taxon>
        <taxon>Gordoniaceae</taxon>
        <taxon>Gordonia</taxon>
    </lineage>
</organism>
<dbReference type="Gene3D" id="2.30.110.10">
    <property type="entry name" value="Electron Transport, Fmn-binding Protein, Chain A"/>
    <property type="match status" value="1"/>
</dbReference>
<accession>A0ABT4MVS0</accession>
<dbReference type="InterPro" id="IPR012349">
    <property type="entry name" value="Split_barrel_FMN-bd"/>
</dbReference>
<comment type="caution">
    <text evidence="1">The sequence shown here is derived from an EMBL/GenBank/DDBJ whole genome shotgun (WGS) entry which is preliminary data.</text>
</comment>
<dbReference type="Pfam" id="PF04299">
    <property type="entry name" value="FMN_bind_2"/>
    <property type="match status" value="1"/>
</dbReference>
<dbReference type="SUPFAM" id="SSF50475">
    <property type="entry name" value="FMN-binding split barrel"/>
    <property type="match status" value="1"/>
</dbReference>
<dbReference type="RefSeq" id="WP_301571860.1">
    <property type="nucleotide sequence ID" value="NZ_JAPWIE010000004.1"/>
</dbReference>
<keyword evidence="2" id="KW-1185">Reference proteome</keyword>
<dbReference type="PIRSF" id="PIRSF010372">
    <property type="entry name" value="PaiB"/>
    <property type="match status" value="1"/>
</dbReference>
<sequence length="214" mass="23270">MYIPRKFELTDEQIAAALRTAGMAHLITPSADGLQITPLPMMYDPDNNALVSHMARANPHWHAAEEGSESVAIFTGLDGYISPSLYATKAEGGKVVPTWNYETINVYGTLAVHDDADWLLDHVGALTDRHERARETPWAVADAPDHFIAGQLKAIVGIEIAITRWEGKAKMSQNQPERNQNSVIQGLTNSADASERELAGAVTTYTAHTAPPTV</sequence>
<evidence type="ECO:0000313" key="2">
    <source>
        <dbReference type="Proteomes" id="UP001067235"/>
    </source>
</evidence>
<reference evidence="1" key="1">
    <citation type="submission" date="2022-12" db="EMBL/GenBank/DDBJ databases">
        <authorList>
            <person name="Krivoruchko A.V."/>
            <person name="Elkin A."/>
        </authorList>
    </citation>
    <scope>NUCLEOTIDE SEQUENCE</scope>
    <source>
        <strain evidence="1">IEGM 1388</strain>
    </source>
</reference>
<dbReference type="EMBL" id="JAPWIE010000004">
    <property type="protein sequence ID" value="MCZ4551108.1"/>
    <property type="molecule type" value="Genomic_DNA"/>
</dbReference>
<protein>
    <submittedName>
        <fullName evidence="1">FMN-binding negative transcriptional regulator</fullName>
    </submittedName>
</protein>
<dbReference type="PANTHER" id="PTHR35802">
    <property type="entry name" value="PROTEASE SYNTHASE AND SPORULATION PROTEIN PAI 2"/>
    <property type="match status" value="1"/>
</dbReference>
<name>A0ABT4MVS0_GORRU</name>